<dbReference type="AlphaFoldDB" id="A0A8S1GTH7"/>
<keyword evidence="3" id="KW-1185">Reference proteome</keyword>
<accession>A0A8S1GTH7</accession>
<evidence type="ECO:0000313" key="2">
    <source>
        <dbReference type="EMBL" id="CAD6186052.1"/>
    </source>
</evidence>
<feature type="region of interest" description="Disordered" evidence="1">
    <location>
        <begin position="1"/>
        <end position="23"/>
    </location>
</feature>
<evidence type="ECO:0000256" key="1">
    <source>
        <dbReference type="SAM" id="MobiDB-lite"/>
    </source>
</evidence>
<comment type="caution">
    <text evidence="2">The sequence shown here is derived from an EMBL/GenBank/DDBJ whole genome shotgun (WGS) entry which is preliminary data.</text>
</comment>
<organism evidence="2 3">
    <name type="scientific">Caenorhabditis auriculariae</name>
    <dbReference type="NCBI Taxonomy" id="2777116"/>
    <lineage>
        <taxon>Eukaryota</taxon>
        <taxon>Metazoa</taxon>
        <taxon>Ecdysozoa</taxon>
        <taxon>Nematoda</taxon>
        <taxon>Chromadorea</taxon>
        <taxon>Rhabditida</taxon>
        <taxon>Rhabditina</taxon>
        <taxon>Rhabditomorpha</taxon>
        <taxon>Rhabditoidea</taxon>
        <taxon>Rhabditidae</taxon>
        <taxon>Peloderinae</taxon>
        <taxon>Caenorhabditis</taxon>
    </lineage>
</organism>
<proteinExistence type="predicted"/>
<dbReference type="EMBL" id="CAJGYM010000003">
    <property type="protein sequence ID" value="CAD6186052.1"/>
    <property type="molecule type" value="Genomic_DNA"/>
</dbReference>
<protein>
    <submittedName>
        <fullName evidence="2">Uncharacterized protein</fullName>
    </submittedName>
</protein>
<evidence type="ECO:0000313" key="3">
    <source>
        <dbReference type="Proteomes" id="UP000835052"/>
    </source>
</evidence>
<reference evidence="2" key="1">
    <citation type="submission" date="2020-10" db="EMBL/GenBank/DDBJ databases">
        <authorList>
            <person name="Kikuchi T."/>
        </authorList>
    </citation>
    <scope>NUCLEOTIDE SEQUENCE</scope>
    <source>
        <strain evidence="2">NKZ352</strain>
    </source>
</reference>
<sequence length="88" mass="10282">MAQVAVQKRTGPETTHSDRNALSHSQRSRVLILFARKPFQVRCTFEQPLESFLVHRKALEQNTKSPVDHIRPRRDRNAPSQFQWGRGF</sequence>
<dbReference type="Proteomes" id="UP000835052">
    <property type="component" value="Unassembled WGS sequence"/>
</dbReference>
<feature type="compositionally biased region" description="Polar residues" evidence="1">
    <location>
        <begin position="78"/>
        <end position="88"/>
    </location>
</feature>
<name>A0A8S1GTH7_9PELO</name>
<feature type="region of interest" description="Disordered" evidence="1">
    <location>
        <begin position="63"/>
        <end position="88"/>
    </location>
</feature>
<gene>
    <name evidence="2" type="ORF">CAUJ_LOCUS1971</name>
</gene>